<feature type="domain" description="PB1-like" evidence="4">
    <location>
        <begin position="8"/>
        <end position="91"/>
    </location>
</feature>
<evidence type="ECO:0000313" key="5">
    <source>
        <dbReference type="EMBL" id="KAK8978699.1"/>
    </source>
</evidence>
<gene>
    <name evidence="5" type="ORF">V6N11_001705</name>
</gene>
<dbReference type="Pfam" id="PF26130">
    <property type="entry name" value="PB1-like"/>
    <property type="match status" value="1"/>
</dbReference>
<evidence type="ECO:0000313" key="6">
    <source>
        <dbReference type="Proteomes" id="UP001396334"/>
    </source>
</evidence>
<keyword evidence="2" id="KW-1133">Transmembrane helix</keyword>
<accession>A0ABR2NRA7</accession>
<dbReference type="EMBL" id="JBBPBN010000110">
    <property type="protein sequence ID" value="KAK8978699.1"/>
    <property type="molecule type" value="Genomic_DNA"/>
</dbReference>
<evidence type="ECO:0008006" key="7">
    <source>
        <dbReference type="Google" id="ProtNLM"/>
    </source>
</evidence>
<protein>
    <recommendedName>
        <fullName evidence="7">Transposase MuDR plant domain-containing protein</fullName>
    </recommendedName>
</protein>
<dbReference type="Proteomes" id="UP001396334">
    <property type="component" value="Unassembled WGS sequence"/>
</dbReference>
<evidence type="ECO:0000259" key="4">
    <source>
        <dbReference type="Pfam" id="PF26130"/>
    </source>
</evidence>
<keyword evidence="6" id="KW-1185">Reference proteome</keyword>
<proteinExistence type="predicted"/>
<evidence type="ECO:0000256" key="2">
    <source>
        <dbReference type="SAM" id="Phobius"/>
    </source>
</evidence>
<dbReference type="Pfam" id="PF03108">
    <property type="entry name" value="DBD_Tnp_Mut"/>
    <property type="match status" value="1"/>
</dbReference>
<organism evidence="5 6">
    <name type="scientific">Hibiscus sabdariffa</name>
    <name type="common">roselle</name>
    <dbReference type="NCBI Taxonomy" id="183260"/>
    <lineage>
        <taxon>Eukaryota</taxon>
        <taxon>Viridiplantae</taxon>
        <taxon>Streptophyta</taxon>
        <taxon>Embryophyta</taxon>
        <taxon>Tracheophyta</taxon>
        <taxon>Spermatophyta</taxon>
        <taxon>Magnoliopsida</taxon>
        <taxon>eudicotyledons</taxon>
        <taxon>Gunneridae</taxon>
        <taxon>Pentapetalae</taxon>
        <taxon>rosids</taxon>
        <taxon>malvids</taxon>
        <taxon>Malvales</taxon>
        <taxon>Malvaceae</taxon>
        <taxon>Malvoideae</taxon>
        <taxon>Hibiscus</taxon>
    </lineage>
</organism>
<evidence type="ECO:0000256" key="1">
    <source>
        <dbReference type="SAM" id="MobiDB-lite"/>
    </source>
</evidence>
<feature type="domain" description="Transposase MuDR plant" evidence="3">
    <location>
        <begin position="302"/>
        <end position="349"/>
    </location>
</feature>
<keyword evidence="2" id="KW-0472">Membrane</keyword>
<reference evidence="5 6" key="1">
    <citation type="journal article" date="2024" name="G3 (Bethesda)">
        <title>Genome assembly of Hibiscus sabdariffa L. provides insights into metabolisms of medicinal natural products.</title>
        <authorList>
            <person name="Kim T."/>
        </authorList>
    </citation>
    <scope>NUCLEOTIDE SEQUENCE [LARGE SCALE GENOMIC DNA]</scope>
    <source>
        <strain evidence="5">TK-2024</strain>
        <tissue evidence="5">Old leaves</tissue>
    </source>
</reference>
<keyword evidence="2" id="KW-0812">Transmembrane</keyword>
<dbReference type="PANTHER" id="PTHR31973">
    <property type="entry name" value="POLYPROTEIN, PUTATIVE-RELATED"/>
    <property type="match status" value="1"/>
</dbReference>
<feature type="transmembrane region" description="Helical" evidence="2">
    <location>
        <begin position="60"/>
        <end position="80"/>
    </location>
</feature>
<comment type="caution">
    <text evidence="5">The sequence shown here is derived from an EMBL/GenBank/DDBJ whole genome shotgun (WGS) entry which is preliminary data.</text>
</comment>
<evidence type="ECO:0000259" key="3">
    <source>
        <dbReference type="Pfam" id="PF03108"/>
    </source>
</evidence>
<sequence>MMDSNTNLFVLKYFHGGKFVSSPRFDYVDYKTEKFQVDFDRLCYWDIVGNMKELGYDNDAWVYFRVLGVLFSTYALVFVADDDAIRQIVGFLNTRGIVELFVAVGNVRGIVAHDDESTIHDEGINEAVGKVVNDTNEYEHEAVNEVGEKETFQDSTGDEVPNIEDLSHNTTEVEQEECEKETSQDSAGDEVSDIEDLGHSTAEVELEAGEKETSQDSVDLLVNFEVAFDLDDEVEGIRVNVRADIHENSTYVSEGEENNDVECEGQPIVGNDLVEEDGDVTKIEGKLQDHERDYIEYDDPWEFEDHKQFKEAVRKYDIAKGVALRFKKSEPKRVKVCCKVGCPWSLFASIDKIDRILADPSMKVENLKQHCRKELGVYASFNKCQRARLNVLREKRGSYVDEYVTLWGDGKNQMFPVAWAAVEGEGNESWKWFLTKLVQDLNHPDGEGFTLISDQ</sequence>
<dbReference type="InterPro" id="IPR004332">
    <property type="entry name" value="Transposase_MuDR"/>
</dbReference>
<dbReference type="InterPro" id="IPR058594">
    <property type="entry name" value="PB1-like_dom_pln"/>
</dbReference>
<feature type="region of interest" description="Disordered" evidence="1">
    <location>
        <begin position="147"/>
        <end position="192"/>
    </location>
</feature>
<dbReference type="PANTHER" id="PTHR31973:SF197">
    <property type="entry name" value="SWIM-TYPE DOMAIN-CONTAINING PROTEIN"/>
    <property type="match status" value="1"/>
</dbReference>
<name>A0ABR2NRA7_9ROSI</name>